<feature type="chain" id="PRO_5046676641" evidence="1">
    <location>
        <begin position="20"/>
        <end position="228"/>
    </location>
</feature>
<gene>
    <name evidence="2" type="ORF">ACFSYS_14930</name>
</gene>
<dbReference type="RefSeq" id="WP_251740523.1">
    <property type="nucleotide sequence ID" value="NZ_JBHUOJ010000033.1"/>
</dbReference>
<keyword evidence="3" id="KW-1185">Reference proteome</keyword>
<dbReference type="EMBL" id="JBHUOJ010000033">
    <property type="protein sequence ID" value="MFD2834584.1"/>
    <property type="molecule type" value="Genomic_DNA"/>
</dbReference>
<evidence type="ECO:0000313" key="2">
    <source>
        <dbReference type="EMBL" id="MFD2834584.1"/>
    </source>
</evidence>
<organism evidence="2 3">
    <name type="scientific">Christiangramia antarctica</name>
    <dbReference type="NCBI Taxonomy" id="2058158"/>
    <lineage>
        <taxon>Bacteria</taxon>
        <taxon>Pseudomonadati</taxon>
        <taxon>Bacteroidota</taxon>
        <taxon>Flavobacteriia</taxon>
        <taxon>Flavobacteriales</taxon>
        <taxon>Flavobacteriaceae</taxon>
        <taxon>Christiangramia</taxon>
    </lineage>
</organism>
<reference evidence="3" key="1">
    <citation type="journal article" date="2019" name="Int. J. Syst. Evol. Microbiol.">
        <title>The Global Catalogue of Microorganisms (GCM) 10K type strain sequencing project: providing services to taxonomists for standard genome sequencing and annotation.</title>
        <authorList>
            <consortium name="The Broad Institute Genomics Platform"/>
            <consortium name="The Broad Institute Genome Sequencing Center for Infectious Disease"/>
            <person name="Wu L."/>
            <person name="Ma J."/>
        </authorList>
    </citation>
    <scope>NUCLEOTIDE SEQUENCE [LARGE SCALE GENOMIC DNA]</scope>
    <source>
        <strain evidence="3">KCTC 52925</strain>
    </source>
</reference>
<feature type="signal peptide" evidence="1">
    <location>
        <begin position="1"/>
        <end position="19"/>
    </location>
</feature>
<sequence length="228" mass="27083">MRNLLLLFLLFPVIISAQKANIYLDQNGKEINYKEYRELQNTYSSWRTNRNDKSISKINKANKVETFSGNYTAIKEVIEEITGKSYPENTIFLIEYTVKNDYCHGIKDPNYWSKKETAHWKEFVQPKIKWFESKYENTVVLYLFENSITFQETDGKRKIFYSDSKNIFKKTLFQIRAYCGHHAIINPDNNILVYNGESGPEFMAEYLKQKNWKLFFPHTSEKIITDSQ</sequence>
<evidence type="ECO:0000256" key="1">
    <source>
        <dbReference type="SAM" id="SignalP"/>
    </source>
</evidence>
<name>A0ABW5X9E4_9FLAO</name>
<keyword evidence="1" id="KW-0732">Signal</keyword>
<evidence type="ECO:0000313" key="3">
    <source>
        <dbReference type="Proteomes" id="UP001597438"/>
    </source>
</evidence>
<protein>
    <submittedName>
        <fullName evidence="2">Uncharacterized protein</fullName>
    </submittedName>
</protein>
<comment type="caution">
    <text evidence="2">The sequence shown here is derived from an EMBL/GenBank/DDBJ whole genome shotgun (WGS) entry which is preliminary data.</text>
</comment>
<proteinExistence type="predicted"/>
<dbReference type="Proteomes" id="UP001597438">
    <property type="component" value="Unassembled WGS sequence"/>
</dbReference>
<accession>A0ABW5X9E4</accession>